<dbReference type="EMBL" id="RSCE01000010">
    <property type="protein sequence ID" value="RSH79313.1"/>
    <property type="molecule type" value="Genomic_DNA"/>
</dbReference>
<accession>A0A427XKJ1</accession>
<dbReference type="AlphaFoldDB" id="A0A427XKJ1"/>
<evidence type="ECO:0000313" key="2">
    <source>
        <dbReference type="EMBL" id="RSH79313.1"/>
    </source>
</evidence>
<comment type="caution">
    <text evidence="2">The sequence shown here is derived from an EMBL/GenBank/DDBJ whole genome shotgun (WGS) entry which is preliminary data.</text>
</comment>
<evidence type="ECO:0000313" key="3">
    <source>
        <dbReference type="Proteomes" id="UP000279236"/>
    </source>
</evidence>
<gene>
    <name evidence="2" type="ORF">EHS24_001353</name>
</gene>
<organism evidence="2 3">
    <name type="scientific">Apiotrichum porosum</name>
    <dbReference type="NCBI Taxonomy" id="105984"/>
    <lineage>
        <taxon>Eukaryota</taxon>
        <taxon>Fungi</taxon>
        <taxon>Dikarya</taxon>
        <taxon>Basidiomycota</taxon>
        <taxon>Agaricomycotina</taxon>
        <taxon>Tremellomycetes</taxon>
        <taxon>Trichosporonales</taxon>
        <taxon>Trichosporonaceae</taxon>
        <taxon>Apiotrichum</taxon>
    </lineage>
</organism>
<proteinExistence type="predicted"/>
<dbReference type="RefSeq" id="XP_028474460.1">
    <property type="nucleotide sequence ID" value="XM_028617153.1"/>
</dbReference>
<protein>
    <submittedName>
        <fullName evidence="2">Uncharacterized protein</fullName>
    </submittedName>
</protein>
<dbReference type="GeneID" id="39585896"/>
<keyword evidence="3" id="KW-1185">Reference proteome</keyword>
<dbReference type="Proteomes" id="UP000279236">
    <property type="component" value="Unassembled WGS sequence"/>
</dbReference>
<reference evidence="2 3" key="1">
    <citation type="submission" date="2018-11" db="EMBL/GenBank/DDBJ databases">
        <title>Genome sequence of Apiotrichum porosum DSM 27194.</title>
        <authorList>
            <person name="Aliyu H."/>
            <person name="Gorte O."/>
            <person name="Ochsenreither K."/>
        </authorList>
    </citation>
    <scope>NUCLEOTIDE SEQUENCE [LARGE SCALE GENOMIC DNA]</scope>
    <source>
        <strain evidence="2 3">DSM 27194</strain>
    </source>
</reference>
<feature type="region of interest" description="Disordered" evidence="1">
    <location>
        <begin position="1"/>
        <end position="87"/>
    </location>
</feature>
<name>A0A427XKJ1_9TREE</name>
<sequence>MRHGSLVRRSPSLSAPRDNEQDEEQEPVPAPPSEATERKIKVQRSTAGSRLARLARIGNEKQTTPPPPASDINATGVAPATRNGGTVSTKAARVLALAPNTCTRDTHRPHPP</sequence>
<evidence type="ECO:0000256" key="1">
    <source>
        <dbReference type="SAM" id="MobiDB-lite"/>
    </source>
</evidence>